<gene>
    <name evidence="1" type="ORF">GCM10008983_03650</name>
</gene>
<accession>A0ABN0Z2W7</accession>
<proteinExistence type="predicted"/>
<dbReference type="Proteomes" id="UP001501459">
    <property type="component" value="Unassembled WGS sequence"/>
</dbReference>
<reference evidence="1 2" key="1">
    <citation type="journal article" date="2019" name="Int. J. Syst. Evol. Microbiol.">
        <title>The Global Catalogue of Microorganisms (GCM) 10K type strain sequencing project: providing services to taxonomists for standard genome sequencing and annotation.</title>
        <authorList>
            <consortium name="The Broad Institute Genomics Platform"/>
            <consortium name="The Broad Institute Genome Sequencing Center for Infectious Disease"/>
            <person name="Wu L."/>
            <person name="Ma J."/>
        </authorList>
    </citation>
    <scope>NUCLEOTIDE SEQUENCE [LARGE SCALE GENOMIC DNA]</scope>
    <source>
        <strain evidence="1 2">JCM 12149</strain>
    </source>
</reference>
<dbReference type="EMBL" id="BAAADM010000007">
    <property type="protein sequence ID" value="GAA0430517.1"/>
    <property type="molecule type" value="Genomic_DNA"/>
</dbReference>
<name>A0ABN0Z2W7_9BACI</name>
<organism evidence="1 2">
    <name type="scientific">Lentibacillus halophilus</name>
    <dbReference type="NCBI Taxonomy" id="295065"/>
    <lineage>
        <taxon>Bacteria</taxon>
        <taxon>Bacillati</taxon>
        <taxon>Bacillota</taxon>
        <taxon>Bacilli</taxon>
        <taxon>Bacillales</taxon>
        <taxon>Bacillaceae</taxon>
        <taxon>Lentibacillus</taxon>
    </lineage>
</organism>
<keyword evidence="2" id="KW-1185">Reference proteome</keyword>
<protein>
    <submittedName>
        <fullName evidence="1">Uncharacterized protein</fullName>
    </submittedName>
</protein>
<evidence type="ECO:0000313" key="1">
    <source>
        <dbReference type="EMBL" id="GAA0430517.1"/>
    </source>
</evidence>
<sequence length="62" mass="7144">MSGLSGRMSKVTLICVSSWWNITFSLHKAMLTINVEKYRKNIERPNYGGSDSLYRLLPKPRV</sequence>
<evidence type="ECO:0000313" key="2">
    <source>
        <dbReference type="Proteomes" id="UP001501459"/>
    </source>
</evidence>
<comment type="caution">
    <text evidence="1">The sequence shown here is derived from an EMBL/GenBank/DDBJ whole genome shotgun (WGS) entry which is preliminary data.</text>
</comment>